<evidence type="ECO:0000256" key="1">
    <source>
        <dbReference type="SAM" id="MobiDB-lite"/>
    </source>
</evidence>
<accession>A0A0W0ETA8</accession>
<evidence type="ECO:0000313" key="3">
    <source>
        <dbReference type="EMBL" id="KTB27344.1"/>
    </source>
</evidence>
<feature type="transmembrane region" description="Helical" evidence="2">
    <location>
        <begin position="132"/>
        <end position="155"/>
    </location>
</feature>
<dbReference type="Proteomes" id="UP000054988">
    <property type="component" value="Unassembled WGS sequence"/>
</dbReference>
<dbReference type="GO" id="GO:0005886">
    <property type="term" value="C:plasma membrane"/>
    <property type="evidence" value="ECO:0007669"/>
    <property type="project" value="InterPro"/>
</dbReference>
<dbReference type="EMBL" id="LATX01002556">
    <property type="protein sequence ID" value="KTB27344.1"/>
    <property type="molecule type" value="Genomic_DNA"/>
</dbReference>
<reference evidence="3 4" key="1">
    <citation type="submission" date="2015-12" db="EMBL/GenBank/DDBJ databases">
        <title>Draft genome sequence of Moniliophthora roreri, the causal agent of frosty pod rot of cacao.</title>
        <authorList>
            <person name="Aime M.C."/>
            <person name="Diaz-Valderrama J.R."/>
            <person name="Kijpornyongpan T."/>
            <person name="Phillips-Mora W."/>
        </authorList>
    </citation>
    <scope>NUCLEOTIDE SEQUENCE [LARGE SCALE GENOMIC DNA]</scope>
    <source>
        <strain evidence="3 4">MCA 2952</strain>
    </source>
</reference>
<dbReference type="InterPro" id="IPR009571">
    <property type="entry name" value="SUR7/Rim9-like_fungi"/>
</dbReference>
<dbReference type="InterPro" id="IPR051380">
    <property type="entry name" value="pH-response_reg_palI/RIM9"/>
</dbReference>
<evidence type="ECO:0008006" key="5">
    <source>
        <dbReference type="Google" id="ProtNLM"/>
    </source>
</evidence>
<dbReference type="PANTHER" id="PTHR28013:SF4">
    <property type="entry name" value="MARVEL DOMAIN-CONTAINING PROTEIN"/>
    <property type="match status" value="1"/>
</dbReference>
<evidence type="ECO:0000256" key="2">
    <source>
        <dbReference type="SAM" id="Phobius"/>
    </source>
</evidence>
<feature type="compositionally biased region" description="Polar residues" evidence="1">
    <location>
        <begin position="203"/>
        <end position="215"/>
    </location>
</feature>
<dbReference type="GO" id="GO:0035838">
    <property type="term" value="C:growing cell tip"/>
    <property type="evidence" value="ECO:0007669"/>
    <property type="project" value="TreeGrafter"/>
</dbReference>
<keyword evidence="2" id="KW-1133">Transmembrane helix</keyword>
<name>A0A0W0ETA8_MONRR</name>
<feature type="transmembrane region" description="Helical" evidence="2">
    <location>
        <begin position="7"/>
        <end position="30"/>
    </location>
</feature>
<dbReference type="eggNOG" id="ENOG502SI5U">
    <property type="taxonomic scope" value="Eukaryota"/>
</dbReference>
<protein>
    <recommendedName>
        <fullName evidence="5">Pali-domain-containing protein</fullName>
    </recommendedName>
</protein>
<dbReference type="PANTHER" id="PTHR28013">
    <property type="entry name" value="PROTEIN DCV1-RELATED"/>
    <property type="match status" value="1"/>
</dbReference>
<keyword evidence="2" id="KW-0812">Transmembrane</keyword>
<sequence length="226" mass="24930">MPRVFCIPGIIFLLCAFVLSFLVSISLPFLPALDVVRTHFGGQALVNGQQVNELRFGVWAQCTYQRDDTRICADTHHGYSLSIFNIARDSGVNIGGSWTRGLAIHPVATAVTFVAFLFSFSTHVTVTLISSLLSFLAALLTLIAFCADIALYAFVHHEAKKVNDIEADTNTAPGFWLTFASLILLLLAGCTVCFGRRRDRMSGASSYPPMSNASTKKPFWQRFRKE</sequence>
<gene>
    <name evidence="3" type="ORF">WG66_20046</name>
</gene>
<feature type="region of interest" description="Disordered" evidence="1">
    <location>
        <begin position="202"/>
        <end position="226"/>
    </location>
</feature>
<proteinExistence type="predicted"/>
<dbReference type="Pfam" id="PF06687">
    <property type="entry name" value="SUR7"/>
    <property type="match status" value="1"/>
</dbReference>
<feature type="transmembrane region" description="Helical" evidence="2">
    <location>
        <begin position="175"/>
        <end position="195"/>
    </location>
</feature>
<keyword evidence="2" id="KW-0472">Membrane</keyword>
<dbReference type="AlphaFoldDB" id="A0A0W0ETA8"/>
<comment type="caution">
    <text evidence="3">The sequence shown here is derived from an EMBL/GenBank/DDBJ whole genome shotgun (WGS) entry which is preliminary data.</text>
</comment>
<evidence type="ECO:0000313" key="4">
    <source>
        <dbReference type="Proteomes" id="UP000054988"/>
    </source>
</evidence>
<dbReference type="GO" id="GO:0032153">
    <property type="term" value="C:cell division site"/>
    <property type="evidence" value="ECO:0007669"/>
    <property type="project" value="TreeGrafter"/>
</dbReference>
<organism evidence="3 4">
    <name type="scientific">Moniliophthora roreri</name>
    <name type="common">Frosty pod rot fungus</name>
    <name type="synonym">Monilia roreri</name>
    <dbReference type="NCBI Taxonomy" id="221103"/>
    <lineage>
        <taxon>Eukaryota</taxon>
        <taxon>Fungi</taxon>
        <taxon>Dikarya</taxon>
        <taxon>Basidiomycota</taxon>
        <taxon>Agaricomycotina</taxon>
        <taxon>Agaricomycetes</taxon>
        <taxon>Agaricomycetidae</taxon>
        <taxon>Agaricales</taxon>
        <taxon>Marasmiineae</taxon>
        <taxon>Marasmiaceae</taxon>
        <taxon>Moniliophthora</taxon>
    </lineage>
</organism>
<feature type="transmembrane region" description="Helical" evidence="2">
    <location>
        <begin position="102"/>
        <end position="120"/>
    </location>
</feature>